<reference evidence="1" key="1">
    <citation type="journal article" date="2010" name="Environ. Microbiol.">
        <title>The metavirome of a hypersaline environment.</title>
        <authorList>
            <person name="Santos F."/>
            <person name="Yarza P."/>
            <person name="Parro V."/>
            <person name="Briones C."/>
            <person name="Anton J."/>
        </authorList>
    </citation>
    <scope>NUCLEOTIDE SEQUENCE</scope>
</reference>
<protein>
    <submittedName>
        <fullName evidence="1">Uncharacterized protein</fullName>
    </submittedName>
</protein>
<dbReference type="EMBL" id="GU735281">
    <property type="protein sequence ID" value="ADE29257.1"/>
    <property type="molecule type" value="Genomic_DNA"/>
</dbReference>
<accession>D5L2J8</accession>
<evidence type="ECO:0000313" key="1">
    <source>
        <dbReference type="EMBL" id="ADE29257.1"/>
    </source>
</evidence>
<sequence>MECSGTAEFGYWMPGFEDFSRARDPEHDLLDDGDLSPYVCDSCRKRMAGKPHWEAERFLRPEETLVAVADGGREGSQAGDGDG</sequence>
<proteinExistence type="predicted"/>
<organism evidence="1">
    <name type="scientific">uncultured virus</name>
    <dbReference type="NCBI Taxonomy" id="340016"/>
    <lineage>
        <taxon>Viruses</taxon>
        <taxon>environmental samples</taxon>
    </lineage>
</organism>
<name>D5L2J8_9VIRU</name>